<protein>
    <submittedName>
        <fullName evidence="1">Uncharacterized protein</fullName>
    </submittedName>
</protein>
<keyword evidence="2" id="KW-1185">Reference proteome</keyword>
<comment type="caution">
    <text evidence="1">The sequence shown here is derived from an EMBL/GenBank/DDBJ whole genome shotgun (WGS) entry which is preliminary data.</text>
</comment>
<dbReference type="AlphaFoldDB" id="A0ABD3S4B4"/>
<name>A0ABD3S4B4_9LAMI</name>
<dbReference type="Proteomes" id="UP001634393">
    <property type="component" value="Unassembled WGS sequence"/>
</dbReference>
<sequence>MTPVQTIKRVQHKCSYFLWGPKQEWEIASFTAMIDDFSTNL</sequence>
<accession>A0ABD3S4B4</accession>
<evidence type="ECO:0000313" key="1">
    <source>
        <dbReference type="EMBL" id="KAL3819323.1"/>
    </source>
</evidence>
<proteinExistence type="predicted"/>
<reference evidence="1 2" key="1">
    <citation type="submission" date="2024-12" db="EMBL/GenBank/DDBJ databases">
        <title>The unique morphological basis and parallel evolutionary history of personate flowers in Penstemon.</title>
        <authorList>
            <person name="Depatie T.H."/>
            <person name="Wessinger C.A."/>
        </authorList>
    </citation>
    <scope>NUCLEOTIDE SEQUENCE [LARGE SCALE GENOMIC DNA]</scope>
    <source>
        <strain evidence="1">WTNN_2</strain>
        <tissue evidence="1">Leaf</tissue>
    </source>
</reference>
<organism evidence="1 2">
    <name type="scientific">Penstemon smallii</name>
    <dbReference type="NCBI Taxonomy" id="265156"/>
    <lineage>
        <taxon>Eukaryota</taxon>
        <taxon>Viridiplantae</taxon>
        <taxon>Streptophyta</taxon>
        <taxon>Embryophyta</taxon>
        <taxon>Tracheophyta</taxon>
        <taxon>Spermatophyta</taxon>
        <taxon>Magnoliopsida</taxon>
        <taxon>eudicotyledons</taxon>
        <taxon>Gunneridae</taxon>
        <taxon>Pentapetalae</taxon>
        <taxon>asterids</taxon>
        <taxon>lamiids</taxon>
        <taxon>Lamiales</taxon>
        <taxon>Plantaginaceae</taxon>
        <taxon>Cheloneae</taxon>
        <taxon>Penstemon</taxon>
    </lineage>
</organism>
<evidence type="ECO:0000313" key="2">
    <source>
        <dbReference type="Proteomes" id="UP001634393"/>
    </source>
</evidence>
<dbReference type="EMBL" id="JBJXBP010000007">
    <property type="protein sequence ID" value="KAL3819323.1"/>
    <property type="molecule type" value="Genomic_DNA"/>
</dbReference>
<gene>
    <name evidence="1" type="ORF">ACJIZ3_005228</name>
</gene>